<evidence type="ECO:0000313" key="14">
    <source>
        <dbReference type="EMBL" id="MBA0685925.1"/>
    </source>
</evidence>
<proteinExistence type="predicted"/>
<evidence type="ECO:0000256" key="6">
    <source>
        <dbReference type="ARBA" id="ARBA00022741"/>
    </source>
</evidence>
<evidence type="ECO:0000256" key="3">
    <source>
        <dbReference type="ARBA" id="ARBA00022553"/>
    </source>
</evidence>
<dbReference type="InterPro" id="IPR011009">
    <property type="entry name" value="Kinase-like_dom_sf"/>
</dbReference>
<evidence type="ECO:0000256" key="4">
    <source>
        <dbReference type="ARBA" id="ARBA00022679"/>
    </source>
</evidence>
<keyword evidence="3" id="KW-0597">Phosphoprotein</keyword>
<evidence type="ECO:0000313" key="15">
    <source>
        <dbReference type="Proteomes" id="UP000593577"/>
    </source>
</evidence>
<keyword evidence="5" id="KW-0812">Transmembrane</keyword>
<keyword evidence="10" id="KW-0472">Membrane</keyword>
<feature type="domain" description="Protein kinase" evidence="13">
    <location>
        <begin position="1"/>
        <end position="100"/>
    </location>
</feature>
<keyword evidence="6" id="KW-0547">Nucleotide-binding</keyword>
<gene>
    <name evidence="14" type="ORF">Goari_013562</name>
</gene>
<dbReference type="Proteomes" id="UP000593577">
    <property type="component" value="Unassembled WGS sequence"/>
</dbReference>
<protein>
    <recommendedName>
        <fullName evidence="2">non-specific serine/threonine protein kinase</fullName>
        <ecNumber evidence="2">2.7.11.1</ecNumber>
    </recommendedName>
</protein>
<dbReference type="Gene3D" id="1.10.510.10">
    <property type="entry name" value="Transferase(Phosphotransferase) domain 1"/>
    <property type="match status" value="1"/>
</dbReference>
<evidence type="ECO:0000256" key="1">
    <source>
        <dbReference type="ARBA" id="ARBA00004167"/>
    </source>
</evidence>
<evidence type="ECO:0000256" key="11">
    <source>
        <dbReference type="ARBA" id="ARBA00047899"/>
    </source>
</evidence>
<comment type="catalytic activity">
    <reaction evidence="11">
        <text>L-threonyl-[protein] + ATP = O-phospho-L-threonyl-[protein] + ADP + H(+)</text>
        <dbReference type="Rhea" id="RHEA:46608"/>
        <dbReference type="Rhea" id="RHEA-COMP:11060"/>
        <dbReference type="Rhea" id="RHEA-COMP:11605"/>
        <dbReference type="ChEBI" id="CHEBI:15378"/>
        <dbReference type="ChEBI" id="CHEBI:30013"/>
        <dbReference type="ChEBI" id="CHEBI:30616"/>
        <dbReference type="ChEBI" id="CHEBI:61977"/>
        <dbReference type="ChEBI" id="CHEBI:456216"/>
        <dbReference type="EC" id="2.7.11.1"/>
    </reaction>
</comment>
<dbReference type="PANTHER" id="PTHR47984:SF22">
    <property type="entry name" value="OS03G0125600 PROTEIN"/>
    <property type="match status" value="1"/>
</dbReference>
<sequence length="152" mass="17133">MLNEKSDVYSFGVLIMEIISGRSPVDYSRPQGEVNLVEWLKIMVGDRKSKEVVDPKLPEMPASKALKRVLLVALRCVDPDATKRPKMGHVIHMLESDDLLFHDVGTIFLQTTKILTFMAPEEGGFMLFSLWTVSCFAGTAECKRAFKWPANE</sequence>
<keyword evidence="7" id="KW-0418">Kinase</keyword>
<comment type="caution">
    <text evidence="14">The sequence shown here is derived from an EMBL/GenBank/DDBJ whole genome shotgun (WGS) entry which is preliminary data.</text>
</comment>
<evidence type="ECO:0000256" key="9">
    <source>
        <dbReference type="ARBA" id="ARBA00022989"/>
    </source>
</evidence>
<dbReference type="SUPFAM" id="SSF56112">
    <property type="entry name" value="Protein kinase-like (PK-like)"/>
    <property type="match status" value="1"/>
</dbReference>
<dbReference type="GO" id="GO:0016020">
    <property type="term" value="C:membrane"/>
    <property type="evidence" value="ECO:0007669"/>
    <property type="project" value="UniProtKB-SubCell"/>
</dbReference>
<dbReference type="InterPro" id="IPR052232">
    <property type="entry name" value="RLK_Ser/Thr-Kinase"/>
</dbReference>
<keyword evidence="9" id="KW-1133">Transmembrane helix</keyword>
<keyword evidence="4" id="KW-0808">Transferase</keyword>
<dbReference type="Pfam" id="PF07714">
    <property type="entry name" value="PK_Tyr_Ser-Thr"/>
    <property type="match status" value="1"/>
</dbReference>
<dbReference type="InterPro" id="IPR001245">
    <property type="entry name" value="Ser-Thr/Tyr_kinase_cat_dom"/>
</dbReference>
<dbReference type="GO" id="GO:0004674">
    <property type="term" value="F:protein serine/threonine kinase activity"/>
    <property type="evidence" value="ECO:0007669"/>
    <property type="project" value="UniProtKB-EC"/>
</dbReference>
<keyword evidence="8" id="KW-0067">ATP-binding</keyword>
<keyword evidence="15" id="KW-1185">Reference proteome</keyword>
<dbReference type="InterPro" id="IPR000719">
    <property type="entry name" value="Prot_kinase_dom"/>
</dbReference>
<dbReference type="GO" id="GO:0005524">
    <property type="term" value="F:ATP binding"/>
    <property type="evidence" value="ECO:0007669"/>
    <property type="project" value="UniProtKB-KW"/>
</dbReference>
<evidence type="ECO:0000259" key="13">
    <source>
        <dbReference type="PROSITE" id="PS50011"/>
    </source>
</evidence>
<name>A0A7J8XF80_GOSAI</name>
<dbReference type="PROSITE" id="PS50011">
    <property type="entry name" value="PROTEIN_KINASE_DOM"/>
    <property type="match status" value="1"/>
</dbReference>
<reference evidence="14 15" key="1">
    <citation type="journal article" date="2019" name="Genome Biol. Evol.">
        <title>Insights into the evolution of the New World diploid cottons (Gossypium, subgenus Houzingenia) based on genome sequencing.</title>
        <authorList>
            <person name="Grover C.E."/>
            <person name="Arick M.A. 2nd"/>
            <person name="Thrash A."/>
            <person name="Conover J.L."/>
            <person name="Sanders W.S."/>
            <person name="Peterson D.G."/>
            <person name="Frelichowski J.E."/>
            <person name="Scheffler J.A."/>
            <person name="Scheffler B.E."/>
            <person name="Wendel J.F."/>
        </authorList>
    </citation>
    <scope>NUCLEOTIDE SEQUENCE [LARGE SCALE GENOMIC DNA]</scope>
    <source>
        <strain evidence="14">185</strain>
        <tissue evidence="14">Leaf</tissue>
    </source>
</reference>
<evidence type="ECO:0000256" key="2">
    <source>
        <dbReference type="ARBA" id="ARBA00012513"/>
    </source>
</evidence>
<evidence type="ECO:0000256" key="5">
    <source>
        <dbReference type="ARBA" id="ARBA00022692"/>
    </source>
</evidence>
<dbReference type="AlphaFoldDB" id="A0A7J8XF80"/>
<dbReference type="EMBL" id="JABFAA010000007">
    <property type="protein sequence ID" value="MBA0685925.1"/>
    <property type="molecule type" value="Genomic_DNA"/>
</dbReference>
<evidence type="ECO:0000256" key="7">
    <source>
        <dbReference type="ARBA" id="ARBA00022777"/>
    </source>
</evidence>
<evidence type="ECO:0000256" key="10">
    <source>
        <dbReference type="ARBA" id="ARBA00023136"/>
    </source>
</evidence>
<dbReference type="PANTHER" id="PTHR47984">
    <property type="entry name" value="OS01G0323000 PROTEIN"/>
    <property type="match status" value="1"/>
</dbReference>
<accession>A0A7J8XF80</accession>
<organism evidence="14 15">
    <name type="scientific">Gossypium aridum</name>
    <name type="common">American cotton</name>
    <name type="synonym">Erioxylum aridum</name>
    <dbReference type="NCBI Taxonomy" id="34290"/>
    <lineage>
        <taxon>Eukaryota</taxon>
        <taxon>Viridiplantae</taxon>
        <taxon>Streptophyta</taxon>
        <taxon>Embryophyta</taxon>
        <taxon>Tracheophyta</taxon>
        <taxon>Spermatophyta</taxon>
        <taxon>Magnoliopsida</taxon>
        <taxon>eudicotyledons</taxon>
        <taxon>Gunneridae</taxon>
        <taxon>Pentapetalae</taxon>
        <taxon>rosids</taxon>
        <taxon>malvids</taxon>
        <taxon>Malvales</taxon>
        <taxon>Malvaceae</taxon>
        <taxon>Malvoideae</taxon>
        <taxon>Gossypium</taxon>
    </lineage>
</organism>
<evidence type="ECO:0000256" key="8">
    <source>
        <dbReference type="ARBA" id="ARBA00022840"/>
    </source>
</evidence>
<dbReference type="EC" id="2.7.11.1" evidence="2"/>
<comment type="catalytic activity">
    <reaction evidence="12">
        <text>L-seryl-[protein] + ATP = O-phospho-L-seryl-[protein] + ADP + H(+)</text>
        <dbReference type="Rhea" id="RHEA:17989"/>
        <dbReference type="Rhea" id="RHEA-COMP:9863"/>
        <dbReference type="Rhea" id="RHEA-COMP:11604"/>
        <dbReference type="ChEBI" id="CHEBI:15378"/>
        <dbReference type="ChEBI" id="CHEBI:29999"/>
        <dbReference type="ChEBI" id="CHEBI:30616"/>
        <dbReference type="ChEBI" id="CHEBI:83421"/>
        <dbReference type="ChEBI" id="CHEBI:456216"/>
        <dbReference type="EC" id="2.7.11.1"/>
    </reaction>
</comment>
<comment type="subcellular location">
    <subcellularLocation>
        <location evidence="1">Membrane</location>
        <topology evidence="1">Single-pass membrane protein</topology>
    </subcellularLocation>
</comment>
<evidence type="ECO:0000256" key="12">
    <source>
        <dbReference type="ARBA" id="ARBA00048679"/>
    </source>
</evidence>